<keyword evidence="6 9" id="KW-0235">DNA replication</keyword>
<dbReference type="KEGG" id="shi:Shel_00020"/>
<evidence type="ECO:0000256" key="6">
    <source>
        <dbReference type="ARBA" id="ARBA00022705"/>
    </source>
</evidence>
<sequence length="365" mass="39445">MKFSINKSEFLNALNVVAKGASSRSTLPVLAGVKITARSASLVLETTDLDRSIRCVVAALVEDEGMCVIPQKLLSDIVKNLPDAAITVDVDDSEATVSCDKTSFTLHTLIPDDFPSFPEVNIDNQITVPFKQFSSAVKKVAKAASKDQSRAVLTGVLLRTTPEGMSIVATDSYRLAVCNLKFDSAGEEFEALVTSSFVLEVASLPEVQETIDICLSANQVMFRFGDTVMVNRRIEGKYPAYEKLIAGSYTTKTCYTTSALITAVKRVGLMSSAASPIKFDINEATKNTVLSTNSQEIGTASEVVSCEVNGENVEIALNHQYIIDGLSSISTDHVFFETQGSMKPGVFRSGEGEDFLYLLMPVRLA</sequence>
<dbReference type="PANTHER" id="PTHR30478:SF0">
    <property type="entry name" value="BETA SLIDING CLAMP"/>
    <property type="match status" value="1"/>
</dbReference>
<dbReference type="eggNOG" id="COG0592">
    <property type="taxonomic scope" value="Bacteria"/>
</dbReference>
<dbReference type="InterPro" id="IPR022635">
    <property type="entry name" value="DNA_polIII_beta_C"/>
</dbReference>
<dbReference type="PIRSF" id="PIRSF000804">
    <property type="entry name" value="DNA_pol_III_b"/>
    <property type="match status" value="1"/>
</dbReference>
<evidence type="ECO:0000256" key="4">
    <source>
        <dbReference type="ARBA" id="ARBA00022679"/>
    </source>
</evidence>
<comment type="subunit">
    <text evidence="9">Forms a ring-shaped head-to-tail homodimer around DNA.</text>
</comment>
<keyword evidence="4 9" id="KW-0808">Transferase</keyword>
<evidence type="ECO:0000256" key="3">
    <source>
        <dbReference type="ARBA" id="ARBA00022490"/>
    </source>
</evidence>
<feature type="domain" description="DNA polymerase III beta sliding clamp central" evidence="11">
    <location>
        <begin position="128"/>
        <end position="239"/>
    </location>
</feature>
<keyword evidence="14" id="KW-1185">Reference proteome</keyword>
<dbReference type="Gene3D" id="3.70.10.10">
    <property type="match status" value="1"/>
</dbReference>
<evidence type="ECO:0000313" key="14">
    <source>
        <dbReference type="Proteomes" id="UP000002026"/>
    </source>
</evidence>
<dbReference type="SMART" id="SM00480">
    <property type="entry name" value="POL3Bc"/>
    <property type="match status" value="1"/>
</dbReference>
<evidence type="ECO:0000259" key="11">
    <source>
        <dbReference type="Pfam" id="PF02767"/>
    </source>
</evidence>
<dbReference type="Pfam" id="PF02767">
    <property type="entry name" value="DNA_pol3_beta_2"/>
    <property type="match status" value="1"/>
</dbReference>
<accession>C7N0K1</accession>
<evidence type="ECO:0000256" key="2">
    <source>
        <dbReference type="ARBA" id="ARBA00010752"/>
    </source>
</evidence>
<proteinExistence type="inferred from homology"/>
<dbReference type="Pfam" id="PF02768">
    <property type="entry name" value="DNA_pol3_beta_3"/>
    <property type="match status" value="1"/>
</dbReference>
<feature type="domain" description="DNA polymerase III beta sliding clamp N-terminal" evidence="10">
    <location>
        <begin position="1"/>
        <end position="117"/>
    </location>
</feature>
<dbReference type="HOGENOM" id="CLU_038149_2_1_11"/>
<organism evidence="13 14">
    <name type="scientific">Slackia heliotrinireducens (strain ATCC 29202 / DSM 20476 / NCTC 11029 / RHS 1)</name>
    <name type="common">Peptococcus heliotrinreducens</name>
    <dbReference type="NCBI Taxonomy" id="471855"/>
    <lineage>
        <taxon>Bacteria</taxon>
        <taxon>Bacillati</taxon>
        <taxon>Actinomycetota</taxon>
        <taxon>Coriobacteriia</taxon>
        <taxon>Eggerthellales</taxon>
        <taxon>Eggerthellaceae</taxon>
        <taxon>Slackia</taxon>
    </lineage>
</organism>
<evidence type="ECO:0000256" key="8">
    <source>
        <dbReference type="ARBA" id="ARBA00023125"/>
    </source>
</evidence>
<dbReference type="NCBIfam" id="TIGR00663">
    <property type="entry name" value="dnan"/>
    <property type="match status" value="1"/>
</dbReference>
<dbReference type="CDD" id="cd00140">
    <property type="entry name" value="beta_clamp"/>
    <property type="match status" value="1"/>
</dbReference>
<evidence type="ECO:0000256" key="7">
    <source>
        <dbReference type="ARBA" id="ARBA00022932"/>
    </source>
</evidence>
<dbReference type="GO" id="GO:0008408">
    <property type="term" value="F:3'-5' exonuclease activity"/>
    <property type="evidence" value="ECO:0007669"/>
    <property type="project" value="InterPro"/>
</dbReference>
<dbReference type="AlphaFoldDB" id="C7N0K1"/>
<evidence type="ECO:0000256" key="1">
    <source>
        <dbReference type="ARBA" id="ARBA00004496"/>
    </source>
</evidence>
<comment type="subcellular location">
    <subcellularLocation>
        <location evidence="1 9">Cytoplasm</location>
    </subcellularLocation>
</comment>
<dbReference type="GO" id="GO:0003887">
    <property type="term" value="F:DNA-directed DNA polymerase activity"/>
    <property type="evidence" value="ECO:0007669"/>
    <property type="project" value="UniProtKB-UniRule"/>
</dbReference>
<dbReference type="GO" id="GO:0006271">
    <property type="term" value="P:DNA strand elongation involved in DNA replication"/>
    <property type="evidence" value="ECO:0007669"/>
    <property type="project" value="TreeGrafter"/>
</dbReference>
<dbReference type="STRING" id="471855.Shel_00020"/>
<protein>
    <recommendedName>
        <fullName evidence="9">Beta sliding clamp</fullName>
    </recommendedName>
</protein>
<evidence type="ECO:0000313" key="13">
    <source>
        <dbReference type="EMBL" id="ACV21079.1"/>
    </source>
</evidence>
<dbReference type="Pfam" id="PF00712">
    <property type="entry name" value="DNA_pol3_beta"/>
    <property type="match status" value="1"/>
</dbReference>
<name>C7N0K1_SLAHD</name>
<dbReference type="EMBL" id="CP001684">
    <property type="protein sequence ID" value="ACV21079.1"/>
    <property type="molecule type" value="Genomic_DNA"/>
</dbReference>
<keyword evidence="5 9" id="KW-0548">Nucleotidyltransferase</keyword>
<comment type="function">
    <text evidence="9">Confers DNA tethering and processivity to DNA polymerases and other proteins. Acts as a clamp, forming a ring around DNA (a reaction catalyzed by the clamp-loading complex) which diffuses in an ATP-independent manner freely and bidirectionally along dsDNA. Initially characterized for its ability to contact the catalytic subunit of DNA polymerase III (Pol III), a complex, multichain enzyme responsible for most of the replicative synthesis in bacteria; Pol III exhibits 3'-5' exonuclease proofreading activity. The beta chain is required for initiation of replication as well as for processivity of DNA replication.</text>
</comment>
<dbReference type="Proteomes" id="UP000002026">
    <property type="component" value="Chromosome"/>
</dbReference>
<keyword evidence="3 9" id="KW-0963">Cytoplasm</keyword>
<keyword evidence="7 9" id="KW-0239">DNA-directed DNA polymerase</keyword>
<comment type="similarity">
    <text evidence="2 9">Belongs to the beta sliding clamp family.</text>
</comment>
<dbReference type="InterPro" id="IPR001001">
    <property type="entry name" value="DNA_polIII_beta"/>
</dbReference>
<dbReference type="InterPro" id="IPR022637">
    <property type="entry name" value="DNA_polIII_beta_cen"/>
</dbReference>
<evidence type="ECO:0000256" key="9">
    <source>
        <dbReference type="PIRNR" id="PIRNR000804"/>
    </source>
</evidence>
<evidence type="ECO:0000259" key="10">
    <source>
        <dbReference type="Pfam" id="PF00712"/>
    </source>
</evidence>
<dbReference type="Gene3D" id="3.10.150.10">
    <property type="entry name" value="DNA Polymerase III, subunit A, domain 2"/>
    <property type="match status" value="1"/>
</dbReference>
<reference evidence="13 14" key="1">
    <citation type="journal article" date="2009" name="Stand. Genomic Sci.">
        <title>Complete genome sequence of Slackia heliotrinireducens type strain (RHS 1).</title>
        <authorList>
            <person name="Pukall R."/>
            <person name="Lapidus A."/>
            <person name="Nolan M."/>
            <person name="Copeland A."/>
            <person name="Glavina Del Rio T."/>
            <person name="Lucas S."/>
            <person name="Chen F."/>
            <person name="Tice H."/>
            <person name="Cheng J.F."/>
            <person name="Chertkov O."/>
            <person name="Bruce D."/>
            <person name="Goodwin L."/>
            <person name="Kuske C."/>
            <person name="Brettin T."/>
            <person name="Detter J.C."/>
            <person name="Han C."/>
            <person name="Pitluck S."/>
            <person name="Pati A."/>
            <person name="Mavrommatis K."/>
            <person name="Ivanova N."/>
            <person name="Ovchinnikova G."/>
            <person name="Chen A."/>
            <person name="Palaniappan K."/>
            <person name="Schneider S."/>
            <person name="Rohde M."/>
            <person name="Chain P."/>
            <person name="D'haeseleer P."/>
            <person name="Goker M."/>
            <person name="Bristow J."/>
            <person name="Eisen J.A."/>
            <person name="Markowitz V."/>
            <person name="Kyrpides N.C."/>
            <person name="Klenk H.P."/>
            <person name="Hugenholtz P."/>
        </authorList>
    </citation>
    <scope>NUCLEOTIDE SEQUENCE [LARGE SCALE GENOMIC DNA]</scope>
    <source>
        <strain evidence="14">ATCC 29202 / DSM 20476 / NCTC 11029 / RHS 1</strain>
    </source>
</reference>
<dbReference type="GO" id="GO:0005737">
    <property type="term" value="C:cytoplasm"/>
    <property type="evidence" value="ECO:0007669"/>
    <property type="project" value="UniProtKB-SubCell"/>
</dbReference>
<dbReference type="RefSeq" id="WP_012797190.1">
    <property type="nucleotide sequence ID" value="NC_013165.1"/>
</dbReference>
<feature type="domain" description="DNA polymerase III beta sliding clamp C-terminal" evidence="12">
    <location>
        <begin position="249"/>
        <end position="363"/>
    </location>
</feature>
<evidence type="ECO:0000259" key="12">
    <source>
        <dbReference type="Pfam" id="PF02768"/>
    </source>
</evidence>
<evidence type="ECO:0000256" key="5">
    <source>
        <dbReference type="ARBA" id="ARBA00022695"/>
    </source>
</evidence>
<dbReference type="InterPro" id="IPR022634">
    <property type="entry name" value="DNA_polIII_beta_N"/>
</dbReference>
<gene>
    <name evidence="13" type="ordered locus">Shel_00020</name>
</gene>
<dbReference type="InterPro" id="IPR046938">
    <property type="entry name" value="DNA_clamp_sf"/>
</dbReference>
<dbReference type="SUPFAM" id="SSF55979">
    <property type="entry name" value="DNA clamp"/>
    <property type="match status" value="3"/>
</dbReference>
<keyword evidence="8" id="KW-0238">DNA-binding</keyword>
<dbReference type="GO" id="GO:0003677">
    <property type="term" value="F:DNA binding"/>
    <property type="evidence" value="ECO:0007669"/>
    <property type="project" value="UniProtKB-UniRule"/>
</dbReference>
<dbReference type="GO" id="GO:0009360">
    <property type="term" value="C:DNA polymerase III complex"/>
    <property type="evidence" value="ECO:0007669"/>
    <property type="project" value="InterPro"/>
</dbReference>
<dbReference type="PANTHER" id="PTHR30478">
    <property type="entry name" value="DNA POLYMERASE III SUBUNIT BETA"/>
    <property type="match status" value="1"/>
</dbReference>